<sequence>MPYRSQSSSRDLASLYINHHSWLQSWLHRRLANASDAADLAQDTFVRILGARDVQAIETPRAYLTTVAKGVLINWYRRQALEQAYLQALALLPEPEAPSPEQRALVLETLQQIDAMLDTLPPLVRRTFLLSQLDGLKYEEIALQLQLSLSSVKRYMAQAFRQCLQLME</sequence>
<dbReference type="PANTHER" id="PTHR43133:SF63">
    <property type="entry name" value="RNA POLYMERASE SIGMA FACTOR FECI-RELATED"/>
    <property type="match status" value="1"/>
</dbReference>
<dbReference type="InterPro" id="IPR036388">
    <property type="entry name" value="WH-like_DNA-bd_sf"/>
</dbReference>
<dbReference type="RefSeq" id="WP_283484769.1">
    <property type="nucleotide sequence ID" value="NZ_CP125947.1"/>
</dbReference>
<feature type="domain" description="RNA polymerase sigma-70 region 2" evidence="5">
    <location>
        <begin position="15"/>
        <end position="80"/>
    </location>
</feature>
<dbReference type="NCBIfam" id="TIGR02937">
    <property type="entry name" value="sigma70-ECF"/>
    <property type="match status" value="1"/>
</dbReference>
<organism evidence="7 8">
    <name type="scientific">Comamonas resistens</name>
    <dbReference type="NCBI Taxonomy" id="3046670"/>
    <lineage>
        <taxon>Bacteria</taxon>
        <taxon>Pseudomonadati</taxon>
        <taxon>Pseudomonadota</taxon>
        <taxon>Betaproteobacteria</taxon>
        <taxon>Burkholderiales</taxon>
        <taxon>Comamonadaceae</taxon>
        <taxon>Comamonas</taxon>
    </lineage>
</organism>
<evidence type="ECO:0000259" key="5">
    <source>
        <dbReference type="Pfam" id="PF04542"/>
    </source>
</evidence>
<gene>
    <name evidence="7" type="ORF">QMY55_13780</name>
</gene>
<protein>
    <submittedName>
        <fullName evidence="7">Sigma-70 family RNA polymerase sigma factor</fullName>
    </submittedName>
</protein>
<dbReference type="InterPro" id="IPR039425">
    <property type="entry name" value="RNA_pol_sigma-70-like"/>
</dbReference>
<accession>A0ABY8SKM0</accession>
<dbReference type="InterPro" id="IPR014284">
    <property type="entry name" value="RNA_pol_sigma-70_dom"/>
</dbReference>
<dbReference type="Pfam" id="PF04542">
    <property type="entry name" value="Sigma70_r2"/>
    <property type="match status" value="1"/>
</dbReference>
<dbReference type="PANTHER" id="PTHR43133">
    <property type="entry name" value="RNA POLYMERASE ECF-TYPE SIGMA FACTO"/>
    <property type="match status" value="1"/>
</dbReference>
<dbReference type="NCBIfam" id="NF009180">
    <property type="entry name" value="PRK12528.1"/>
    <property type="match status" value="1"/>
</dbReference>
<reference evidence="7 8" key="1">
    <citation type="submission" date="2023-05" db="EMBL/GenBank/DDBJ databases">
        <authorList>
            <person name="Yin Y."/>
            <person name="Lu Z."/>
        </authorList>
    </citation>
    <scope>NUCLEOTIDE SEQUENCE [LARGE SCALE GENOMIC DNA]</scope>
    <source>
        <strain evidence="7 8">ZM22</strain>
    </source>
</reference>
<evidence type="ECO:0000256" key="2">
    <source>
        <dbReference type="ARBA" id="ARBA00023015"/>
    </source>
</evidence>
<evidence type="ECO:0000313" key="8">
    <source>
        <dbReference type="Proteomes" id="UP001240697"/>
    </source>
</evidence>
<dbReference type="EMBL" id="CP125947">
    <property type="protein sequence ID" value="WHS63613.1"/>
    <property type="molecule type" value="Genomic_DNA"/>
</dbReference>
<evidence type="ECO:0000256" key="1">
    <source>
        <dbReference type="ARBA" id="ARBA00010641"/>
    </source>
</evidence>
<feature type="domain" description="RNA polymerase sigma factor 70 region 4 type 2" evidence="6">
    <location>
        <begin position="111"/>
        <end position="163"/>
    </location>
</feature>
<proteinExistence type="inferred from homology"/>
<keyword evidence="4" id="KW-0804">Transcription</keyword>
<keyword evidence="8" id="KW-1185">Reference proteome</keyword>
<dbReference type="Proteomes" id="UP001240697">
    <property type="component" value="Chromosome"/>
</dbReference>
<comment type="similarity">
    <text evidence="1">Belongs to the sigma-70 factor family. ECF subfamily.</text>
</comment>
<dbReference type="InterPro" id="IPR013325">
    <property type="entry name" value="RNA_pol_sigma_r2"/>
</dbReference>
<dbReference type="InterPro" id="IPR013324">
    <property type="entry name" value="RNA_pol_sigma_r3/r4-like"/>
</dbReference>
<dbReference type="Gene3D" id="1.10.1740.10">
    <property type="match status" value="1"/>
</dbReference>
<dbReference type="Pfam" id="PF08281">
    <property type="entry name" value="Sigma70_r4_2"/>
    <property type="match status" value="1"/>
</dbReference>
<dbReference type="Gene3D" id="1.10.10.10">
    <property type="entry name" value="Winged helix-like DNA-binding domain superfamily/Winged helix DNA-binding domain"/>
    <property type="match status" value="1"/>
</dbReference>
<evidence type="ECO:0000256" key="3">
    <source>
        <dbReference type="ARBA" id="ARBA00023082"/>
    </source>
</evidence>
<dbReference type="NCBIfam" id="NF007232">
    <property type="entry name" value="PRK09651.1"/>
    <property type="match status" value="1"/>
</dbReference>
<evidence type="ECO:0000313" key="7">
    <source>
        <dbReference type="EMBL" id="WHS63613.1"/>
    </source>
</evidence>
<dbReference type="SUPFAM" id="SSF88659">
    <property type="entry name" value="Sigma3 and sigma4 domains of RNA polymerase sigma factors"/>
    <property type="match status" value="1"/>
</dbReference>
<keyword evidence="2" id="KW-0805">Transcription regulation</keyword>
<dbReference type="InterPro" id="IPR007627">
    <property type="entry name" value="RNA_pol_sigma70_r2"/>
</dbReference>
<keyword evidence="3" id="KW-0731">Sigma factor</keyword>
<evidence type="ECO:0000256" key="4">
    <source>
        <dbReference type="ARBA" id="ARBA00023163"/>
    </source>
</evidence>
<dbReference type="InterPro" id="IPR013249">
    <property type="entry name" value="RNA_pol_sigma70_r4_t2"/>
</dbReference>
<name>A0ABY8SKM0_9BURK</name>
<evidence type="ECO:0000259" key="6">
    <source>
        <dbReference type="Pfam" id="PF08281"/>
    </source>
</evidence>
<dbReference type="SUPFAM" id="SSF88946">
    <property type="entry name" value="Sigma2 domain of RNA polymerase sigma factors"/>
    <property type="match status" value="1"/>
</dbReference>